<accession>I3EGY5</accession>
<dbReference type="VEuPathDB" id="MicrosporidiaDB:NEQG_01172"/>
<keyword evidence="1" id="KW-0732">Signal</keyword>
<organism evidence="2 3">
    <name type="scientific">Nematocida parisii (strain ERTm3)</name>
    <name type="common">Nematode killer fungus</name>
    <dbReference type="NCBI Taxonomy" id="935791"/>
    <lineage>
        <taxon>Eukaryota</taxon>
        <taxon>Fungi</taxon>
        <taxon>Fungi incertae sedis</taxon>
        <taxon>Microsporidia</taxon>
        <taxon>Nematocida</taxon>
    </lineage>
</organism>
<evidence type="ECO:0000313" key="2">
    <source>
        <dbReference type="EMBL" id="EIJ88482.1"/>
    </source>
</evidence>
<name>I3EGY5_NEMP3</name>
<evidence type="ECO:0000313" key="3">
    <source>
        <dbReference type="Proteomes" id="UP000002872"/>
    </source>
</evidence>
<evidence type="ECO:0000256" key="1">
    <source>
        <dbReference type="SAM" id="SignalP"/>
    </source>
</evidence>
<keyword evidence="3" id="KW-1185">Reference proteome</keyword>
<proteinExistence type="predicted"/>
<sequence length="412" mass="47437">MSNSVISPVLFILFMSNSVISTLINTTCVNNCQQLDTINRPIPAFPNPDINSINNSRAQMYSEIIDRITKAQQKYEDTHINKRSVSEHSTHSVISNEDVSEHSTHSVISPAIKPEYIMHSVISNKISRCIISCTRDWDAYKAKYIKETKSGTNSNRHAWPAYYILNSYDSYKVLQYELLNNYVKSNDKATTAFSHLNDFIIITPCVKYNSTSNAIILLDNIMKLIMQYTISNDVSGTGTDSYFTMINNYLGITPSKYIFNSLKIDNSLLGNNELLKNFIKKDLKTDPVIIAVDYINTLKNQLSDFNLFIYTQINLFVYAKKSFYSFIDKNFDELLEKEILSYKTVDSAIKNCSDQCNEYLKYSFMWQSTNISFISQVDSVISMLTEIITVFFNNFENFDNEKLEKIKKIMKK</sequence>
<feature type="chain" id="PRO_5003670471" evidence="1">
    <location>
        <begin position="22"/>
        <end position="412"/>
    </location>
</feature>
<dbReference type="HOGENOM" id="CLU_667464_0_0_1"/>
<dbReference type="OrthoDB" id="10384165at2759"/>
<dbReference type="EMBL" id="GL870878">
    <property type="protein sequence ID" value="EIJ88482.1"/>
    <property type="molecule type" value="Genomic_DNA"/>
</dbReference>
<dbReference type="Proteomes" id="UP000002872">
    <property type="component" value="Unassembled WGS sequence"/>
</dbReference>
<dbReference type="InParanoid" id="I3EGY5"/>
<reference evidence="2" key="1">
    <citation type="submission" date="2011-01" db="EMBL/GenBank/DDBJ databases">
        <title>The Genome Sequence of Nematocida parisii strain ERTm3.</title>
        <authorList>
            <consortium name="The Broad Institute Genome Sequencing Platform"/>
            <consortium name="The Broad Institute Genome Sequencing Center for Infectious Disease"/>
            <person name="Cuomo C."/>
            <person name="Troemel E."/>
            <person name="Young S.K."/>
            <person name="Zeng Q."/>
            <person name="Gargeya S."/>
            <person name="Fitzgerald M."/>
            <person name="Haas B."/>
            <person name="Abouelleil A."/>
            <person name="Alvarado L."/>
            <person name="Arachchi H.M."/>
            <person name="Berlin A."/>
            <person name="Chapman S.B."/>
            <person name="Gearin G."/>
            <person name="Goldberg J."/>
            <person name="Griggs A."/>
            <person name="Gujja S."/>
            <person name="Hansen M."/>
            <person name="Heiman D."/>
            <person name="Howarth C."/>
            <person name="Larimer J."/>
            <person name="Lui A."/>
            <person name="MacDonald P.J.P."/>
            <person name="McCowen C."/>
            <person name="Montmayeur A."/>
            <person name="Murphy C."/>
            <person name="Neiman D."/>
            <person name="Pearson M."/>
            <person name="Priest M."/>
            <person name="Roberts A."/>
            <person name="Saif S."/>
            <person name="Shea T."/>
            <person name="Sisk P."/>
            <person name="Stolte C."/>
            <person name="Sykes S."/>
            <person name="Wortman J."/>
            <person name="Nusbaum C."/>
            <person name="Birren B."/>
        </authorList>
    </citation>
    <scope>NUCLEOTIDE SEQUENCE</scope>
    <source>
        <strain evidence="2">ERTm3</strain>
    </source>
</reference>
<feature type="signal peptide" evidence="1">
    <location>
        <begin position="1"/>
        <end position="21"/>
    </location>
</feature>
<protein>
    <submittedName>
        <fullName evidence="2">Uncharacterized protein</fullName>
    </submittedName>
</protein>
<dbReference type="AlphaFoldDB" id="I3EGY5"/>
<gene>
    <name evidence="2" type="ORF">NEQG_01172</name>
</gene>